<feature type="domain" description="General secretion pathway GspH" evidence="9">
    <location>
        <begin position="48"/>
        <end position="156"/>
    </location>
</feature>
<keyword evidence="4" id="KW-0997">Cell inner membrane</keyword>
<evidence type="ECO:0000256" key="5">
    <source>
        <dbReference type="ARBA" id="ARBA00022692"/>
    </source>
</evidence>
<name>A0A9W6MNR7_9PROT</name>
<evidence type="ECO:0000256" key="1">
    <source>
        <dbReference type="ARBA" id="ARBA00004377"/>
    </source>
</evidence>
<dbReference type="PRINTS" id="PR00885">
    <property type="entry name" value="BCTERIALGSPH"/>
</dbReference>
<comment type="subcellular location">
    <subcellularLocation>
        <location evidence="1">Cell inner membrane</location>
        <topology evidence="1">Single-pass membrane protein</topology>
    </subcellularLocation>
</comment>
<keyword evidence="6 8" id="KW-1133">Transmembrane helix</keyword>
<dbReference type="InterPro" id="IPR002416">
    <property type="entry name" value="T2SS_protein-GspH"/>
</dbReference>
<dbReference type="InterPro" id="IPR012902">
    <property type="entry name" value="N_methyl_site"/>
</dbReference>
<evidence type="ECO:0000313" key="11">
    <source>
        <dbReference type="Proteomes" id="UP001143486"/>
    </source>
</evidence>
<dbReference type="Pfam" id="PF12019">
    <property type="entry name" value="GspH"/>
    <property type="match status" value="1"/>
</dbReference>
<gene>
    <name evidence="10" type="ORF">GCM10017621_24230</name>
</gene>
<feature type="transmembrane region" description="Helical" evidence="8">
    <location>
        <begin position="20"/>
        <end position="38"/>
    </location>
</feature>
<dbReference type="GO" id="GO:0015628">
    <property type="term" value="P:protein secretion by the type II secretion system"/>
    <property type="evidence" value="ECO:0007669"/>
    <property type="project" value="InterPro"/>
</dbReference>
<dbReference type="PROSITE" id="PS00409">
    <property type="entry name" value="PROKAR_NTER_METHYL"/>
    <property type="match status" value="1"/>
</dbReference>
<keyword evidence="3" id="KW-0488">Methylation</keyword>
<evidence type="ECO:0000313" key="10">
    <source>
        <dbReference type="EMBL" id="GLK52915.1"/>
    </source>
</evidence>
<evidence type="ECO:0000256" key="2">
    <source>
        <dbReference type="ARBA" id="ARBA00022475"/>
    </source>
</evidence>
<dbReference type="EMBL" id="BSFE01000007">
    <property type="protein sequence ID" value="GLK52915.1"/>
    <property type="molecule type" value="Genomic_DNA"/>
</dbReference>
<proteinExistence type="predicted"/>
<accession>A0A9W6MNR7</accession>
<dbReference type="GO" id="GO:0015627">
    <property type="term" value="C:type II protein secretion system complex"/>
    <property type="evidence" value="ECO:0007669"/>
    <property type="project" value="InterPro"/>
</dbReference>
<keyword evidence="2" id="KW-1003">Cell membrane</keyword>
<dbReference type="GO" id="GO:0005886">
    <property type="term" value="C:plasma membrane"/>
    <property type="evidence" value="ECO:0007669"/>
    <property type="project" value="UniProtKB-SubCell"/>
</dbReference>
<dbReference type="Gene3D" id="3.55.40.10">
    <property type="entry name" value="minor pseudopilin epsh domain"/>
    <property type="match status" value="1"/>
</dbReference>
<evidence type="ECO:0000256" key="7">
    <source>
        <dbReference type="ARBA" id="ARBA00023136"/>
    </source>
</evidence>
<reference evidence="10" key="2">
    <citation type="submission" date="2023-01" db="EMBL/GenBank/DDBJ databases">
        <authorList>
            <person name="Sun Q."/>
            <person name="Evtushenko L."/>
        </authorList>
    </citation>
    <scope>NUCLEOTIDE SEQUENCE</scope>
    <source>
        <strain evidence="10">VKM B-1513</strain>
    </source>
</reference>
<protein>
    <recommendedName>
        <fullName evidence="9">General secretion pathway GspH domain-containing protein</fullName>
    </recommendedName>
</protein>
<keyword evidence="5 8" id="KW-0812">Transmembrane</keyword>
<dbReference type="Proteomes" id="UP001143486">
    <property type="component" value="Unassembled WGS sequence"/>
</dbReference>
<evidence type="ECO:0000256" key="3">
    <source>
        <dbReference type="ARBA" id="ARBA00022481"/>
    </source>
</evidence>
<evidence type="ECO:0000259" key="9">
    <source>
        <dbReference type="Pfam" id="PF12019"/>
    </source>
</evidence>
<comment type="caution">
    <text evidence="10">The sequence shown here is derived from an EMBL/GenBank/DDBJ whole genome shotgun (WGS) entry which is preliminary data.</text>
</comment>
<reference evidence="10" key="1">
    <citation type="journal article" date="2014" name="Int. J. Syst. Evol. Microbiol.">
        <title>Complete genome sequence of Corynebacterium casei LMG S-19264T (=DSM 44701T), isolated from a smear-ripened cheese.</title>
        <authorList>
            <consortium name="US DOE Joint Genome Institute (JGI-PGF)"/>
            <person name="Walter F."/>
            <person name="Albersmeier A."/>
            <person name="Kalinowski J."/>
            <person name="Ruckert C."/>
        </authorList>
    </citation>
    <scope>NUCLEOTIDE SEQUENCE</scope>
    <source>
        <strain evidence="10">VKM B-1513</strain>
    </source>
</reference>
<keyword evidence="11" id="KW-1185">Reference proteome</keyword>
<dbReference type="NCBIfam" id="TIGR02532">
    <property type="entry name" value="IV_pilin_GFxxxE"/>
    <property type="match status" value="1"/>
</dbReference>
<evidence type="ECO:0000256" key="6">
    <source>
        <dbReference type="ARBA" id="ARBA00022989"/>
    </source>
</evidence>
<keyword evidence="7 8" id="KW-0472">Membrane</keyword>
<dbReference type="InterPro" id="IPR022346">
    <property type="entry name" value="T2SS_GspH"/>
</dbReference>
<organism evidence="10 11">
    <name type="scientific">Maricaulis virginensis</name>
    <dbReference type="NCBI Taxonomy" id="144022"/>
    <lineage>
        <taxon>Bacteria</taxon>
        <taxon>Pseudomonadati</taxon>
        <taxon>Pseudomonadota</taxon>
        <taxon>Alphaproteobacteria</taxon>
        <taxon>Maricaulales</taxon>
        <taxon>Maricaulaceae</taxon>
        <taxon>Maricaulis</taxon>
    </lineage>
</organism>
<dbReference type="RefSeq" id="WP_271187275.1">
    <property type="nucleotide sequence ID" value="NZ_BSFE01000007.1"/>
</dbReference>
<sequence>MTAGPAHTSSREAGVSLIEILVGISILAIVAFAVTLSITPGGPAIEREADRLAARLNQAEAEAIASGAPVGLAVEGAGEGYAFYRLVDGRWWPVRDHPTLTEYRFDGALRLRAEETRPVAPEAAARAALYPAIWFDPAGMTEPFRLRLSADDGAEIELDWQAAGRIERTARG</sequence>
<dbReference type="Pfam" id="PF07963">
    <property type="entry name" value="N_methyl"/>
    <property type="match status" value="1"/>
</dbReference>
<evidence type="ECO:0000256" key="4">
    <source>
        <dbReference type="ARBA" id="ARBA00022519"/>
    </source>
</evidence>
<dbReference type="AlphaFoldDB" id="A0A9W6MNR7"/>
<evidence type="ECO:0000256" key="8">
    <source>
        <dbReference type="SAM" id="Phobius"/>
    </source>
</evidence>